<dbReference type="AlphaFoldDB" id="A0AB33BES9"/>
<dbReference type="GO" id="GO:0005886">
    <property type="term" value="C:plasma membrane"/>
    <property type="evidence" value="ECO:0007669"/>
    <property type="project" value="UniProtKB-SubCell"/>
</dbReference>
<sequence>MHYQRLLPICLAAVGILMLTGCGSKNKQNTVTAVGSTAMQPLVQKAGSDYQAEHPKVSITVQGGGSGTGLSQVETGAVNIGDSDIFAEQKDGIHAKKLIDHQVAVVGIAPITNPKNGVNNLSEKQLENIFLGKIKNWKEVGGKDLPIIVINRAQGSGTRSTFEKSVLKGKDAVKSQEQDSNGTVQKIVENTPGTISYLSLPYLNNQVKVLSVDHIQPNYQNITTNRWKIWSYEHMYTNKQPSPTTKKFIAYIMSKPTQQKLVKAAGYVSIHDMKVQMDAAGKVTHKPK</sequence>
<dbReference type="NCBIfam" id="TIGR02136">
    <property type="entry name" value="ptsS_2"/>
    <property type="match status" value="1"/>
</dbReference>
<keyword evidence="8" id="KW-0732">Signal</keyword>
<dbReference type="InterPro" id="IPR024370">
    <property type="entry name" value="PBP_domain"/>
</dbReference>
<evidence type="ECO:0000256" key="1">
    <source>
        <dbReference type="ARBA" id="ARBA00002841"/>
    </source>
</evidence>
<dbReference type="Pfam" id="PF12849">
    <property type="entry name" value="PBP_like_2"/>
    <property type="match status" value="1"/>
</dbReference>
<dbReference type="Gene3D" id="3.40.190.10">
    <property type="entry name" value="Periplasmic binding protein-like II"/>
    <property type="match status" value="2"/>
</dbReference>
<dbReference type="CDD" id="cd13653">
    <property type="entry name" value="PBP2_phosphate_like_1"/>
    <property type="match status" value="1"/>
</dbReference>
<comment type="similarity">
    <text evidence="3 12">Belongs to the PstS family.</text>
</comment>
<evidence type="ECO:0000256" key="2">
    <source>
        <dbReference type="ARBA" id="ARBA00004193"/>
    </source>
</evidence>
<organism evidence="14 15">
    <name type="scientific">Fructilactobacillus lindneri</name>
    <dbReference type="NCBI Taxonomy" id="53444"/>
    <lineage>
        <taxon>Bacteria</taxon>
        <taxon>Bacillati</taxon>
        <taxon>Bacillota</taxon>
        <taxon>Bacilli</taxon>
        <taxon>Lactobacillales</taxon>
        <taxon>Lactobacillaceae</taxon>
        <taxon>Fructilactobacillus</taxon>
    </lineage>
</organism>
<evidence type="ECO:0000259" key="13">
    <source>
        <dbReference type="Pfam" id="PF12849"/>
    </source>
</evidence>
<comment type="subcellular location">
    <subcellularLocation>
        <location evidence="2 12">Cell membrane</location>
        <topology evidence="2 12">Lipid-anchor</topology>
    </subcellularLocation>
</comment>
<dbReference type="GO" id="GO:0042301">
    <property type="term" value="F:phosphate ion binding"/>
    <property type="evidence" value="ECO:0007669"/>
    <property type="project" value="UniProtKB-UniRule"/>
</dbReference>
<dbReference type="RefSeq" id="WP_054646788.1">
    <property type="nucleotide sequence ID" value="NZ_CP014872.1"/>
</dbReference>
<keyword evidence="10 12" id="KW-0564">Palmitate</keyword>
<name>A0AB33BES9_9LACO</name>
<feature type="domain" description="PBP" evidence="13">
    <location>
        <begin position="27"/>
        <end position="255"/>
    </location>
</feature>
<evidence type="ECO:0000256" key="10">
    <source>
        <dbReference type="ARBA" id="ARBA00023139"/>
    </source>
</evidence>
<dbReference type="InterPro" id="IPR011862">
    <property type="entry name" value="Phos-bd"/>
</dbReference>
<dbReference type="PANTHER" id="PTHR30570:SF4">
    <property type="entry name" value="PHOSPHATE-BINDING PROTEIN PSTS 1"/>
    <property type="match status" value="1"/>
</dbReference>
<comment type="function">
    <text evidence="1">Part of the ABC transporter complex PstSACB involved in phosphate import.</text>
</comment>
<dbReference type="KEGG" id="lle:AYR59_00650"/>
<dbReference type="GO" id="GO:0006817">
    <property type="term" value="P:phosphate ion transport"/>
    <property type="evidence" value="ECO:0007669"/>
    <property type="project" value="UniProtKB-UniRule"/>
</dbReference>
<evidence type="ECO:0000256" key="12">
    <source>
        <dbReference type="RuleBase" id="RU367119"/>
    </source>
</evidence>
<dbReference type="PANTHER" id="PTHR30570">
    <property type="entry name" value="PERIPLASMIC PHOSPHATE BINDING COMPONENT OF PHOSPHATE ABC TRANSPORTER"/>
    <property type="match status" value="1"/>
</dbReference>
<evidence type="ECO:0000256" key="3">
    <source>
        <dbReference type="ARBA" id="ARBA00008725"/>
    </source>
</evidence>
<evidence type="ECO:0000256" key="4">
    <source>
        <dbReference type="ARBA" id="ARBA00011529"/>
    </source>
</evidence>
<dbReference type="PROSITE" id="PS51257">
    <property type="entry name" value="PROKAR_LIPOPROTEIN"/>
    <property type="match status" value="1"/>
</dbReference>
<evidence type="ECO:0000256" key="9">
    <source>
        <dbReference type="ARBA" id="ARBA00023136"/>
    </source>
</evidence>
<evidence type="ECO:0000313" key="15">
    <source>
        <dbReference type="Proteomes" id="UP000093346"/>
    </source>
</evidence>
<keyword evidence="6 12" id="KW-1003">Cell membrane</keyword>
<comment type="function">
    <text evidence="12">Involved in the system for phosphate transport across the cytoplasmic membrane.</text>
</comment>
<evidence type="ECO:0000256" key="5">
    <source>
        <dbReference type="ARBA" id="ARBA00022448"/>
    </source>
</evidence>
<proteinExistence type="inferred from homology"/>
<dbReference type="EMBL" id="CP014907">
    <property type="protein sequence ID" value="ANZ58662.1"/>
    <property type="molecule type" value="Genomic_DNA"/>
</dbReference>
<keyword evidence="5 12" id="KW-0813">Transport</keyword>
<gene>
    <name evidence="14" type="ORF">AYR59_00650</name>
</gene>
<evidence type="ECO:0000256" key="6">
    <source>
        <dbReference type="ARBA" id="ARBA00022475"/>
    </source>
</evidence>
<evidence type="ECO:0000256" key="11">
    <source>
        <dbReference type="ARBA" id="ARBA00023288"/>
    </source>
</evidence>
<dbReference type="SUPFAM" id="SSF53850">
    <property type="entry name" value="Periplasmic binding protein-like II"/>
    <property type="match status" value="1"/>
</dbReference>
<keyword evidence="7 12" id="KW-0592">Phosphate transport</keyword>
<evidence type="ECO:0000256" key="7">
    <source>
        <dbReference type="ARBA" id="ARBA00022592"/>
    </source>
</evidence>
<keyword evidence="11 12" id="KW-0449">Lipoprotein</keyword>
<protein>
    <recommendedName>
        <fullName evidence="12">Phosphate-binding protein</fullName>
    </recommendedName>
</protein>
<keyword evidence="9" id="KW-0472">Membrane</keyword>
<accession>A0AB33BES9</accession>
<dbReference type="Proteomes" id="UP000093346">
    <property type="component" value="Chromosome"/>
</dbReference>
<reference evidence="14 15" key="1">
    <citation type="submission" date="2016-03" db="EMBL/GenBank/DDBJ databases">
        <title>Pediococcus and Lactobacillus from brewery environment - whole genome sequencing and assembly.</title>
        <authorList>
            <person name="Behr J."/>
            <person name="Geissler A.J."/>
            <person name="Vogel R.F."/>
        </authorList>
    </citation>
    <scope>NUCLEOTIDE SEQUENCE [LARGE SCALE GENOMIC DNA]</scope>
    <source>
        <strain evidence="14 15">TMW 1.481</strain>
    </source>
</reference>
<dbReference type="GeneID" id="61249389"/>
<evidence type="ECO:0000256" key="8">
    <source>
        <dbReference type="ARBA" id="ARBA00022729"/>
    </source>
</evidence>
<comment type="subunit">
    <text evidence="4 12">The complex is composed of two ATP-binding proteins (PstB), two transmembrane proteins (PstC and PstA) and a solute-binding protein (PstS).</text>
</comment>
<evidence type="ECO:0000313" key="14">
    <source>
        <dbReference type="EMBL" id="ANZ58662.1"/>
    </source>
</evidence>
<dbReference type="InterPro" id="IPR050811">
    <property type="entry name" value="Phosphate_ABC_transporter"/>
</dbReference>